<dbReference type="GO" id="GO:0005615">
    <property type="term" value="C:extracellular space"/>
    <property type="evidence" value="ECO:0007669"/>
    <property type="project" value="TreeGrafter"/>
</dbReference>
<feature type="signal peptide" evidence="2">
    <location>
        <begin position="1"/>
        <end position="19"/>
    </location>
</feature>
<dbReference type="STRING" id="43179.ENSSTOP00000029264"/>
<dbReference type="PANTHER" id="PTHR11430:SF120">
    <property type="entry name" value="LIPOCALIN_CYTOSOLIC FATTY-ACID BINDING DOMAIN-CONTAINING PROTEIN"/>
    <property type="match status" value="1"/>
</dbReference>
<reference evidence="3" key="2">
    <citation type="submission" date="2025-08" db="UniProtKB">
        <authorList>
            <consortium name="Ensembl"/>
        </authorList>
    </citation>
    <scope>IDENTIFICATION</scope>
</reference>
<dbReference type="CDD" id="cd00301">
    <property type="entry name" value="lipocalin_FABP"/>
    <property type="match status" value="1"/>
</dbReference>
<dbReference type="GeneTree" id="ENSGT00850000133605"/>
<name>A0A287D6U8_ICTTR</name>
<organism evidence="3 4">
    <name type="scientific">Ictidomys tridecemlineatus</name>
    <name type="common">Thirteen-lined ground squirrel</name>
    <name type="synonym">Spermophilus tridecemlineatus</name>
    <dbReference type="NCBI Taxonomy" id="43179"/>
    <lineage>
        <taxon>Eukaryota</taxon>
        <taxon>Metazoa</taxon>
        <taxon>Chordata</taxon>
        <taxon>Craniata</taxon>
        <taxon>Vertebrata</taxon>
        <taxon>Euteleostomi</taxon>
        <taxon>Mammalia</taxon>
        <taxon>Eutheria</taxon>
        <taxon>Euarchontoglires</taxon>
        <taxon>Glires</taxon>
        <taxon>Rodentia</taxon>
        <taxon>Sciuromorpha</taxon>
        <taxon>Sciuridae</taxon>
        <taxon>Xerinae</taxon>
        <taxon>Marmotini</taxon>
        <taxon>Ictidomys</taxon>
    </lineage>
</organism>
<dbReference type="Gene3D" id="2.40.128.20">
    <property type="match status" value="1"/>
</dbReference>
<dbReference type="InterPro" id="IPR002345">
    <property type="entry name" value="Lipocalin"/>
</dbReference>
<accession>A0A287D6U8</accession>
<evidence type="ECO:0000313" key="4">
    <source>
        <dbReference type="Proteomes" id="UP000005215"/>
    </source>
</evidence>
<dbReference type="InParanoid" id="A0A287D6U8"/>
<reference evidence="4" key="1">
    <citation type="submission" date="2011-11" db="EMBL/GenBank/DDBJ databases">
        <title>The Draft Genome of Spermophilus tridecemlineatus.</title>
        <authorList>
            <consortium name="The Broad Institute Genome Assembly &amp; Analysis Group"/>
            <consortium name="Computational R&amp;D Group"/>
            <consortium name="and Sequencing Platform"/>
            <person name="Di Palma F."/>
            <person name="Alfoldi J."/>
            <person name="Johnson J."/>
            <person name="Berlin A."/>
            <person name="Gnerre S."/>
            <person name="Jaffe D."/>
            <person name="MacCallum I."/>
            <person name="Young S."/>
            <person name="Walker B.J."/>
            <person name="Lindblad-Toh K."/>
        </authorList>
    </citation>
    <scope>NUCLEOTIDE SEQUENCE [LARGE SCALE GENOMIC DNA]</scope>
</reference>
<comment type="similarity">
    <text evidence="1">Belongs to the calycin superfamily. Lipocalin family.</text>
</comment>
<dbReference type="EMBL" id="AGTP01090753">
    <property type="status" value="NOT_ANNOTATED_CDS"/>
    <property type="molecule type" value="Genomic_DNA"/>
</dbReference>
<evidence type="ECO:0000256" key="2">
    <source>
        <dbReference type="SAM" id="SignalP"/>
    </source>
</evidence>
<dbReference type="GO" id="GO:0036094">
    <property type="term" value="F:small molecule binding"/>
    <property type="evidence" value="ECO:0007669"/>
    <property type="project" value="InterPro"/>
</dbReference>
<evidence type="ECO:0000256" key="1">
    <source>
        <dbReference type="ARBA" id="ARBA00006889"/>
    </source>
</evidence>
<proteinExistence type="inferred from homology"/>
<keyword evidence="4" id="KW-1185">Reference proteome</keyword>
<dbReference type="Proteomes" id="UP000005215">
    <property type="component" value="Unassembled WGS sequence"/>
</dbReference>
<sequence>SMLERGLLLLALGLGLASTQGTLEEVPVQPGFDAQKMEGRWFTMQLATSHTDLVLPTDPLRLALHSIWTREGGDLALVLFWIGEGVCRGMNVTIHPAGLPGQYQGSFAGGSVHVCFVSSDYSNLILYVRFEDVEVTSLWALLARRMLEDPAWLGKYWEYVEKFRLQSAPVFNVP</sequence>
<dbReference type="SUPFAM" id="SSF50814">
    <property type="entry name" value="Lipocalins"/>
    <property type="match status" value="1"/>
</dbReference>
<reference evidence="3" key="3">
    <citation type="submission" date="2025-09" db="UniProtKB">
        <authorList>
            <consortium name="Ensembl"/>
        </authorList>
    </citation>
    <scope>IDENTIFICATION</scope>
</reference>
<dbReference type="AlphaFoldDB" id="A0A287D6U8"/>
<keyword evidence="2" id="KW-0732">Signal</keyword>
<evidence type="ECO:0000313" key="3">
    <source>
        <dbReference type="Ensembl" id="ENSSTOP00000029264.1"/>
    </source>
</evidence>
<feature type="chain" id="PRO_5012448373" evidence="2">
    <location>
        <begin position="20"/>
        <end position="174"/>
    </location>
</feature>
<protein>
    <submittedName>
        <fullName evidence="3">Uncharacterized protein</fullName>
    </submittedName>
</protein>
<dbReference type="Ensembl" id="ENSSTOT00000042623.1">
    <property type="protein sequence ID" value="ENSSTOP00000029264.1"/>
    <property type="gene ID" value="ENSSTOG00000030003.1"/>
</dbReference>
<dbReference type="InterPro" id="IPR012674">
    <property type="entry name" value="Calycin"/>
</dbReference>
<dbReference type="PANTHER" id="PTHR11430">
    <property type="entry name" value="LIPOCALIN"/>
    <property type="match status" value="1"/>
</dbReference>